<dbReference type="AlphaFoldDB" id="A0A3M0GP35"/>
<reference evidence="1 4" key="2">
    <citation type="submission" date="2021-01" db="EMBL/GenBank/DDBJ databases">
        <title>Complete genome sequences of Corynebacterium macginleyi strains isolated from infectious keratitis.</title>
        <authorList>
            <person name="Sagerfors S."/>
            <person name="Poehlein A."/>
            <person name="Soderquist B."/>
            <person name="Bruggemann H."/>
        </authorList>
    </citation>
    <scope>NUCLEOTIDE SEQUENCE [LARGE SCALE GENOMIC DNA]</scope>
    <source>
        <strain evidence="1 4">12T220</strain>
    </source>
</reference>
<evidence type="ECO:0000313" key="4">
    <source>
        <dbReference type="Proteomes" id="UP001518680"/>
    </source>
</evidence>
<name>A0A3M0GP35_9CORY</name>
<evidence type="ECO:0000313" key="2">
    <source>
        <dbReference type="EMBL" id="RMB62702.1"/>
    </source>
</evidence>
<evidence type="ECO:0008006" key="5">
    <source>
        <dbReference type="Google" id="ProtNLM"/>
    </source>
</evidence>
<dbReference type="EMBL" id="REGC01000004">
    <property type="protein sequence ID" value="RMB62702.1"/>
    <property type="molecule type" value="Genomic_DNA"/>
</dbReference>
<comment type="caution">
    <text evidence="2">The sequence shown here is derived from an EMBL/GenBank/DDBJ whole genome shotgun (WGS) entry which is preliminary data.</text>
</comment>
<reference evidence="2 3" key="1">
    <citation type="submission" date="2018-10" db="EMBL/GenBank/DDBJ databases">
        <title>Corynebacterium macginleyi genome sequencing and assembly of the type strain and two clinical samples.</title>
        <authorList>
            <person name="Bernier A.-M."/>
            <person name="Bernard K."/>
        </authorList>
    </citation>
    <scope>NUCLEOTIDE SEQUENCE [LARGE SCALE GENOMIC DNA]</scope>
    <source>
        <strain evidence="2 3">NML 120205</strain>
    </source>
</reference>
<keyword evidence="4" id="KW-1185">Reference proteome</keyword>
<gene>
    <name evidence="2" type="ORF">D9543_04500</name>
    <name evidence="1" type="ORF">GWO63_009090</name>
</gene>
<organism evidence="2 3">
    <name type="scientific">Corynebacterium macginleyi</name>
    <dbReference type="NCBI Taxonomy" id="38290"/>
    <lineage>
        <taxon>Bacteria</taxon>
        <taxon>Bacillati</taxon>
        <taxon>Actinomycetota</taxon>
        <taxon>Actinomycetes</taxon>
        <taxon>Mycobacteriales</taxon>
        <taxon>Corynebacteriaceae</taxon>
        <taxon>Corynebacterium</taxon>
    </lineage>
</organism>
<protein>
    <recommendedName>
        <fullName evidence="5">META domain-containing protein</fullName>
    </recommendedName>
</protein>
<proteinExistence type="predicted"/>
<dbReference type="Gene3D" id="2.40.128.270">
    <property type="match status" value="1"/>
</dbReference>
<evidence type="ECO:0000313" key="1">
    <source>
        <dbReference type="EMBL" id="MBM0244406.1"/>
    </source>
</evidence>
<dbReference type="Proteomes" id="UP001518680">
    <property type="component" value="Unassembled WGS sequence"/>
</dbReference>
<dbReference type="OrthoDB" id="4412202at2"/>
<dbReference type="InterPro" id="IPR038670">
    <property type="entry name" value="HslJ-like_sf"/>
</dbReference>
<dbReference type="Proteomes" id="UP000270649">
    <property type="component" value="Unassembled WGS sequence"/>
</dbReference>
<accession>A0A3M0GP35</accession>
<sequence length="164" mass="17791">MAAALATLGAVTLLAACGSQDEGPQPAGDDRIVDKQWQVVSINIAPDAASTIPESIPNAPEFSFGESTMVGTTGCTRLAARLTYTANNERENIRDGNKLHFDEVKYDDTYENCEGGSVWADNLLRNLFTSDNDFIYTINSNNQLILELDTDEVDSPSIKLVSRA</sequence>
<dbReference type="EMBL" id="JAACBX020000002">
    <property type="protein sequence ID" value="MBM0244406.1"/>
    <property type="molecule type" value="Genomic_DNA"/>
</dbReference>
<evidence type="ECO:0000313" key="3">
    <source>
        <dbReference type="Proteomes" id="UP000270649"/>
    </source>
</evidence>